<evidence type="ECO:0000313" key="3">
    <source>
        <dbReference type="Proteomes" id="UP000606786"/>
    </source>
</evidence>
<keyword evidence="3" id="KW-1185">Reference proteome</keyword>
<feature type="compositionally biased region" description="Acidic residues" evidence="1">
    <location>
        <begin position="1"/>
        <end position="10"/>
    </location>
</feature>
<comment type="caution">
    <text evidence="2">The sequence shown here is derived from an EMBL/GenBank/DDBJ whole genome shotgun (WGS) entry which is preliminary data.</text>
</comment>
<dbReference type="AlphaFoldDB" id="A0A811UP61"/>
<evidence type="ECO:0000313" key="2">
    <source>
        <dbReference type="EMBL" id="CAD7000889.1"/>
    </source>
</evidence>
<feature type="non-terminal residue" evidence="2">
    <location>
        <position position="1"/>
    </location>
</feature>
<accession>A0A811UP61</accession>
<dbReference type="Proteomes" id="UP000606786">
    <property type="component" value="Unassembled WGS sequence"/>
</dbReference>
<organism evidence="2 3">
    <name type="scientific">Ceratitis capitata</name>
    <name type="common">Mediterranean fruit fly</name>
    <name type="synonym">Tephritis capitata</name>
    <dbReference type="NCBI Taxonomy" id="7213"/>
    <lineage>
        <taxon>Eukaryota</taxon>
        <taxon>Metazoa</taxon>
        <taxon>Ecdysozoa</taxon>
        <taxon>Arthropoda</taxon>
        <taxon>Hexapoda</taxon>
        <taxon>Insecta</taxon>
        <taxon>Pterygota</taxon>
        <taxon>Neoptera</taxon>
        <taxon>Endopterygota</taxon>
        <taxon>Diptera</taxon>
        <taxon>Brachycera</taxon>
        <taxon>Muscomorpha</taxon>
        <taxon>Tephritoidea</taxon>
        <taxon>Tephritidae</taxon>
        <taxon>Ceratitis</taxon>
        <taxon>Ceratitis</taxon>
    </lineage>
</organism>
<feature type="region of interest" description="Disordered" evidence="1">
    <location>
        <begin position="1"/>
        <end position="34"/>
    </location>
</feature>
<gene>
    <name evidence="2" type="ORF">CCAP1982_LOCUS9363</name>
</gene>
<name>A0A811UP61_CERCA</name>
<proteinExistence type="predicted"/>
<protein>
    <submittedName>
        <fullName evidence="2">(Mediterranean fruit fly) hypothetical protein</fullName>
    </submittedName>
</protein>
<evidence type="ECO:0000256" key="1">
    <source>
        <dbReference type="SAM" id="MobiDB-lite"/>
    </source>
</evidence>
<reference evidence="2" key="1">
    <citation type="submission" date="2020-11" db="EMBL/GenBank/DDBJ databases">
        <authorList>
            <person name="Whitehead M."/>
        </authorList>
    </citation>
    <scope>NUCLEOTIDE SEQUENCE</scope>
    <source>
        <strain evidence="2">EGII</strain>
    </source>
</reference>
<sequence length="52" mass="5793">QECSGSDDEEGLARASTPITISSESEEEQPAKRRVKLRISKDDGEVQIVYRV</sequence>
<dbReference type="EMBL" id="CAJHJT010000023">
    <property type="protein sequence ID" value="CAD7000889.1"/>
    <property type="molecule type" value="Genomic_DNA"/>
</dbReference>